<dbReference type="GO" id="GO:0015297">
    <property type="term" value="F:antiporter activity"/>
    <property type="evidence" value="ECO:0007669"/>
    <property type="project" value="InterPro"/>
</dbReference>
<keyword evidence="2" id="KW-0813">Transport</keyword>
<feature type="transmembrane region" description="Helical" evidence="7">
    <location>
        <begin position="392"/>
        <end position="412"/>
    </location>
</feature>
<dbReference type="Pfam" id="PF00999">
    <property type="entry name" value="Na_H_Exchanger"/>
    <property type="match status" value="1"/>
</dbReference>
<evidence type="ECO:0000256" key="6">
    <source>
        <dbReference type="ARBA" id="ARBA00023136"/>
    </source>
</evidence>
<organism evidence="9 10">
    <name type="scientific">Paradevosia shaoguanensis</name>
    <dbReference type="NCBI Taxonomy" id="1335043"/>
    <lineage>
        <taxon>Bacteria</taxon>
        <taxon>Pseudomonadati</taxon>
        <taxon>Pseudomonadota</taxon>
        <taxon>Alphaproteobacteria</taxon>
        <taxon>Hyphomicrobiales</taxon>
        <taxon>Devosiaceae</taxon>
        <taxon>Paradevosia</taxon>
    </lineage>
</organism>
<feature type="transmembrane region" description="Helical" evidence="7">
    <location>
        <begin position="369"/>
        <end position="386"/>
    </location>
</feature>
<evidence type="ECO:0000256" key="7">
    <source>
        <dbReference type="SAM" id="Phobius"/>
    </source>
</evidence>
<evidence type="ECO:0000256" key="2">
    <source>
        <dbReference type="ARBA" id="ARBA00022448"/>
    </source>
</evidence>
<dbReference type="PANTHER" id="PTHR32468">
    <property type="entry name" value="CATION/H + ANTIPORTER"/>
    <property type="match status" value="1"/>
</dbReference>
<evidence type="ECO:0000256" key="5">
    <source>
        <dbReference type="ARBA" id="ARBA00023065"/>
    </source>
</evidence>
<evidence type="ECO:0000313" key="9">
    <source>
        <dbReference type="EMBL" id="MCI0125710.1"/>
    </source>
</evidence>
<dbReference type="EMBL" id="JALAZD010000001">
    <property type="protein sequence ID" value="MCI0125710.1"/>
    <property type="molecule type" value="Genomic_DNA"/>
</dbReference>
<feature type="transmembrane region" description="Helical" evidence="7">
    <location>
        <begin position="65"/>
        <end position="86"/>
    </location>
</feature>
<keyword evidence="5" id="KW-0406">Ion transport</keyword>
<keyword evidence="6 7" id="KW-0472">Membrane</keyword>
<reference evidence="9" key="1">
    <citation type="submission" date="2022-03" db="EMBL/GenBank/DDBJ databases">
        <title>The complete genome sequence of a Methyloterrigena soli.</title>
        <authorList>
            <person name="Zi Z."/>
        </authorList>
    </citation>
    <scope>NUCLEOTIDE SEQUENCE</scope>
    <source>
        <strain evidence="9">M48</strain>
    </source>
</reference>
<dbReference type="InterPro" id="IPR006153">
    <property type="entry name" value="Cation/H_exchanger_TM"/>
</dbReference>
<keyword evidence="4 7" id="KW-1133">Transmembrane helix</keyword>
<evidence type="ECO:0000256" key="1">
    <source>
        <dbReference type="ARBA" id="ARBA00004141"/>
    </source>
</evidence>
<dbReference type="GO" id="GO:0016020">
    <property type="term" value="C:membrane"/>
    <property type="evidence" value="ECO:0007669"/>
    <property type="project" value="UniProtKB-SubCell"/>
</dbReference>
<feature type="transmembrane region" description="Helical" evidence="7">
    <location>
        <begin position="242"/>
        <end position="260"/>
    </location>
</feature>
<dbReference type="Proteomes" id="UP001156140">
    <property type="component" value="Unassembled WGS sequence"/>
</dbReference>
<feature type="transmembrane region" description="Helical" evidence="7">
    <location>
        <begin position="6"/>
        <end position="28"/>
    </location>
</feature>
<feature type="transmembrane region" description="Helical" evidence="7">
    <location>
        <begin position="107"/>
        <end position="130"/>
    </location>
</feature>
<feature type="transmembrane region" description="Helical" evidence="7">
    <location>
        <begin position="325"/>
        <end position="348"/>
    </location>
</feature>
<protein>
    <submittedName>
        <fullName evidence="9">Cation:proton antiporter</fullName>
    </submittedName>
</protein>
<feature type="transmembrane region" description="Helical" evidence="7">
    <location>
        <begin position="175"/>
        <end position="200"/>
    </location>
</feature>
<dbReference type="GO" id="GO:1902600">
    <property type="term" value="P:proton transmembrane transport"/>
    <property type="evidence" value="ECO:0007669"/>
    <property type="project" value="InterPro"/>
</dbReference>
<dbReference type="InterPro" id="IPR038770">
    <property type="entry name" value="Na+/solute_symporter_sf"/>
</dbReference>
<evidence type="ECO:0000256" key="4">
    <source>
        <dbReference type="ARBA" id="ARBA00022989"/>
    </source>
</evidence>
<dbReference type="PANTHER" id="PTHR32468:SF0">
    <property type="entry name" value="K(+)_H(+) ANTIPORTER 1"/>
    <property type="match status" value="1"/>
</dbReference>
<dbReference type="InterPro" id="IPR050794">
    <property type="entry name" value="CPA2_transporter"/>
</dbReference>
<comment type="subcellular location">
    <subcellularLocation>
        <location evidence="1">Membrane</location>
        <topology evidence="1">Multi-pass membrane protein</topology>
    </subcellularLocation>
</comment>
<evidence type="ECO:0000313" key="10">
    <source>
        <dbReference type="Proteomes" id="UP001156140"/>
    </source>
</evidence>
<dbReference type="AlphaFoldDB" id="A0AA41U9S9"/>
<keyword evidence="3 7" id="KW-0812">Transmembrane</keyword>
<dbReference type="Gene3D" id="1.20.1530.20">
    <property type="match status" value="1"/>
</dbReference>
<evidence type="ECO:0000259" key="8">
    <source>
        <dbReference type="Pfam" id="PF00999"/>
    </source>
</evidence>
<feature type="domain" description="Cation/H+ exchanger transmembrane" evidence="8">
    <location>
        <begin position="24"/>
        <end position="408"/>
    </location>
</feature>
<feature type="transmembrane region" description="Helical" evidence="7">
    <location>
        <begin position="212"/>
        <end position="230"/>
    </location>
</feature>
<feature type="transmembrane region" description="Helical" evidence="7">
    <location>
        <begin position="295"/>
        <end position="313"/>
    </location>
</feature>
<gene>
    <name evidence="9" type="ORF">ML536_02605</name>
</gene>
<keyword evidence="10" id="KW-1185">Reference proteome</keyword>
<dbReference type="RefSeq" id="WP_281734860.1">
    <property type="nucleotide sequence ID" value="NZ_JAKETQ010000001.1"/>
</dbReference>
<feature type="transmembrane region" description="Helical" evidence="7">
    <location>
        <begin position="266"/>
        <end position="283"/>
    </location>
</feature>
<name>A0AA41U9S9_9HYPH</name>
<evidence type="ECO:0000256" key="3">
    <source>
        <dbReference type="ARBA" id="ARBA00022692"/>
    </source>
</evidence>
<comment type="caution">
    <text evidence="9">The sequence shown here is derived from an EMBL/GenBank/DDBJ whole genome shotgun (WGS) entry which is preliminary data.</text>
</comment>
<accession>A0AA41U9S9</accession>
<sequence>MQNVQQTELLVVATLLQLIVIVAAARLAGNLARLLGQPRAVGEIIAGLLLGPSLLGHFWPDLSAAIFDPIAATPMLVLSQIGLIFLMFQLGCDFDFRHLRHSHNSRAVGYVAAASIIVPTLAGVVLGWFIAPVLAPEIDRLAFSLFIGVALCITALPTMGRILREYGLTRDEIGVVAISAAAINDVTGWVLLAGVAAYAASSFSLTHTALQVGGLVALMLVLFFLGRPIADWLLKRWPIKDGEISSNLLAIVLAGIFLAGIATERLGVFTIFGGFLLGLLFHRHEEFAQAWRRQIGQFVLVFFLPIFFTYTGLRTNILGLTTLTDWAWCLLIVAVAVLAKIVPVTLAARAAGVNPANASTLGVLMNTRALMELIVLNLGLSLGIIPPKVFTMLVVMAVCTTVMTAPLLRMSLKKAGKPVERLAEA</sequence>
<feature type="transmembrane region" description="Helical" evidence="7">
    <location>
        <begin position="142"/>
        <end position="163"/>
    </location>
</feature>
<proteinExistence type="predicted"/>